<feature type="domain" description="RRM" evidence="2">
    <location>
        <begin position="317"/>
        <end position="395"/>
    </location>
</feature>
<dbReference type="InterPro" id="IPR006509">
    <property type="entry name" value="RBM39_SF"/>
</dbReference>
<dbReference type="GO" id="GO:0005634">
    <property type="term" value="C:nucleus"/>
    <property type="evidence" value="ECO:0007669"/>
    <property type="project" value="InterPro"/>
</dbReference>
<evidence type="ECO:0000313" key="4">
    <source>
        <dbReference type="Proteomes" id="UP000222542"/>
    </source>
</evidence>
<keyword evidence="1" id="KW-0694">RNA-binding</keyword>
<dbReference type="Pfam" id="PF07985">
    <property type="entry name" value="SRR1"/>
    <property type="match status" value="1"/>
</dbReference>
<dbReference type="InterPro" id="IPR035979">
    <property type="entry name" value="RBD_domain_sf"/>
</dbReference>
<reference evidence="3 4" key="1">
    <citation type="journal article" date="2014" name="Nat. Genet.">
        <title>Genome sequence of the hot pepper provides insights into the evolution of pungency in Capsicum species.</title>
        <authorList>
            <person name="Kim S."/>
            <person name="Park M."/>
            <person name="Yeom S.I."/>
            <person name="Kim Y.M."/>
            <person name="Lee J.M."/>
            <person name="Lee H.A."/>
            <person name="Seo E."/>
            <person name="Choi J."/>
            <person name="Cheong K."/>
            <person name="Kim K.T."/>
            <person name="Jung K."/>
            <person name="Lee G.W."/>
            <person name="Oh S.K."/>
            <person name="Bae C."/>
            <person name="Kim S.B."/>
            <person name="Lee H.Y."/>
            <person name="Kim S.Y."/>
            <person name="Kim M.S."/>
            <person name="Kang B.C."/>
            <person name="Jo Y.D."/>
            <person name="Yang H.B."/>
            <person name="Jeong H.J."/>
            <person name="Kang W.H."/>
            <person name="Kwon J.K."/>
            <person name="Shin C."/>
            <person name="Lim J.Y."/>
            <person name="Park J.H."/>
            <person name="Huh J.H."/>
            <person name="Kim J.S."/>
            <person name="Kim B.D."/>
            <person name="Cohen O."/>
            <person name="Paran I."/>
            <person name="Suh M.C."/>
            <person name="Lee S.B."/>
            <person name="Kim Y.K."/>
            <person name="Shin Y."/>
            <person name="Noh S.J."/>
            <person name="Park J."/>
            <person name="Seo Y.S."/>
            <person name="Kwon S.Y."/>
            <person name="Kim H.A."/>
            <person name="Park J.M."/>
            <person name="Kim H.J."/>
            <person name="Choi S.B."/>
            <person name="Bosland P.W."/>
            <person name="Reeves G."/>
            <person name="Jo S.H."/>
            <person name="Lee B.W."/>
            <person name="Cho H.T."/>
            <person name="Choi H.S."/>
            <person name="Lee M.S."/>
            <person name="Yu Y."/>
            <person name="Do Choi Y."/>
            <person name="Park B.S."/>
            <person name="van Deynze A."/>
            <person name="Ashrafi H."/>
            <person name="Hill T."/>
            <person name="Kim W.T."/>
            <person name="Pai H.S."/>
            <person name="Ahn H.K."/>
            <person name="Yeam I."/>
            <person name="Giovannoni J.J."/>
            <person name="Rose J.K."/>
            <person name="Sorensen I."/>
            <person name="Lee S.J."/>
            <person name="Kim R.W."/>
            <person name="Choi I.Y."/>
            <person name="Choi B.S."/>
            <person name="Lim J.S."/>
            <person name="Lee Y.H."/>
            <person name="Choi D."/>
        </authorList>
    </citation>
    <scope>NUCLEOTIDE SEQUENCE [LARGE SCALE GENOMIC DNA]</scope>
    <source>
        <strain evidence="4">cv. CM334</strain>
    </source>
</reference>
<evidence type="ECO:0000259" key="2">
    <source>
        <dbReference type="PROSITE" id="PS50102"/>
    </source>
</evidence>
<keyword evidence="4" id="KW-1185">Reference proteome</keyword>
<dbReference type="PROSITE" id="PS50102">
    <property type="entry name" value="RRM"/>
    <property type="match status" value="1"/>
</dbReference>
<sequence>MNDNMESLVDFHVKDEAKRLLKEIELMMNNVENSEFYAGMRLDIKQNETIQKHLFRILGSHSHVQVVVYALGSIEYSFSSQFQLAVVLLLKRDFSNWIGNIEIYDPVLSPADIIVFNIREFTTEIDIKTSSDQMYANLFSEFAWHFFDVVPNDDIDKPGCYWLEMQRYLEIGFLYGMLKNKTSESFAQILGCNCGPRHFRCNSVPLPPGRYRGEIDVEDNVIAGLEDLRLGLVRCKEGKQNAQNLIVESDNVMLVQYVIGRPEPNAITMYRLKEISDLLKHRTCAFLYIYKEANEAARDWALRDECPNKGPNAASERKLYVGNLHLNMTQLQLRQIFEAFGPVEHVNLPTDPETGHSKGFGFVQFAQLEHAKAAQSLNGKLEIGGCTIKVSSFTEHVGVQDAGVKTADFDDDAGDSIKRNALFLPPATDFVLGVLDLQVPNSV</sequence>
<name>A0A2G2Y7B0_CAPAN</name>
<dbReference type="Proteomes" id="UP000222542">
    <property type="component" value="Unassembled WGS sequence"/>
</dbReference>
<dbReference type="GO" id="GO:0004523">
    <property type="term" value="F:RNA-DNA hybrid ribonuclease activity"/>
    <property type="evidence" value="ECO:0007669"/>
    <property type="project" value="InterPro"/>
</dbReference>
<evidence type="ECO:0000256" key="1">
    <source>
        <dbReference type="PROSITE-ProRule" id="PRU00176"/>
    </source>
</evidence>
<dbReference type="PANTHER" id="PTHR48036">
    <property type="entry name" value="SPLICING FACTOR (PAD-1), PUTATIVE (AFU_ORTHOLOGUE AFUA_1G15810)-RELATED"/>
    <property type="match status" value="1"/>
</dbReference>
<dbReference type="InterPro" id="IPR002156">
    <property type="entry name" value="RNaseH_domain"/>
</dbReference>
<dbReference type="InterPro" id="IPR012942">
    <property type="entry name" value="SRR1-like"/>
</dbReference>
<accession>A0A2G2Y7B0</accession>
<proteinExistence type="predicted"/>
<dbReference type="OMA" id="WALRDEC"/>
<dbReference type="GO" id="GO:0006397">
    <property type="term" value="P:mRNA processing"/>
    <property type="evidence" value="ECO:0007669"/>
    <property type="project" value="InterPro"/>
</dbReference>
<dbReference type="Gramene" id="PHT65628">
    <property type="protein sequence ID" value="PHT65628"/>
    <property type="gene ID" value="T459_30053"/>
</dbReference>
<dbReference type="GO" id="GO:0003723">
    <property type="term" value="F:RNA binding"/>
    <property type="evidence" value="ECO:0007669"/>
    <property type="project" value="UniProtKB-UniRule"/>
</dbReference>
<organism evidence="3 4">
    <name type="scientific">Capsicum annuum</name>
    <name type="common">Capsicum pepper</name>
    <dbReference type="NCBI Taxonomy" id="4072"/>
    <lineage>
        <taxon>Eukaryota</taxon>
        <taxon>Viridiplantae</taxon>
        <taxon>Streptophyta</taxon>
        <taxon>Embryophyta</taxon>
        <taxon>Tracheophyta</taxon>
        <taxon>Spermatophyta</taxon>
        <taxon>Magnoliopsida</taxon>
        <taxon>eudicotyledons</taxon>
        <taxon>Gunneridae</taxon>
        <taxon>Pentapetalae</taxon>
        <taxon>asterids</taxon>
        <taxon>lamiids</taxon>
        <taxon>Solanales</taxon>
        <taxon>Solanaceae</taxon>
        <taxon>Solanoideae</taxon>
        <taxon>Capsiceae</taxon>
        <taxon>Capsicum</taxon>
    </lineage>
</organism>
<dbReference type="AlphaFoldDB" id="A0A2G2Y7B0"/>
<dbReference type="STRING" id="4072.A0A2G2Y7B0"/>
<protein>
    <recommendedName>
        <fullName evidence="2">RRM domain-containing protein</fullName>
    </recommendedName>
</protein>
<dbReference type="Pfam" id="PF00076">
    <property type="entry name" value="RRM_1"/>
    <property type="match status" value="1"/>
</dbReference>
<dbReference type="Pfam" id="PF13456">
    <property type="entry name" value="RVT_3"/>
    <property type="match status" value="1"/>
</dbReference>
<dbReference type="InterPro" id="IPR012677">
    <property type="entry name" value="Nucleotide-bd_a/b_plait_sf"/>
</dbReference>
<dbReference type="EMBL" id="AYRZ02000012">
    <property type="protein sequence ID" value="PHT65628.1"/>
    <property type="molecule type" value="Genomic_DNA"/>
</dbReference>
<comment type="caution">
    <text evidence="3">The sequence shown here is derived from an EMBL/GenBank/DDBJ whole genome shotgun (WGS) entry which is preliminary data.</text>
</comment>
<dbReference type="SMART" id="SM00360">
    <property type="entry name" value="RRM"/>
    <property type="match status" value="1"/>
</dbReference>
<dbReference type="InterPro" id="IPR000504">
    <property type="entry name" value="RRM_dom"/>
</dbReference>
<dbReference type="Gene3D" id="3.30.70.330">
    <property type="match status" value="1"/>
</dbReference>
<gene>
    <name evidence="3" type="ORF">T459_30053</name>
</gene>
<reference evidence="3 4" key="2">
    <citation type="journal article" date="2017" name="Genome Biol.">
        <title>New reference genome sequences of hot pepper reveal the massive evolution of plant disease-resistance genes by retroduplication.</title>
        <authorList>
            <person name="Kim S."/>
            <person name="Park J."/>
            <person name="Yeom S.I."/>
            <person name="Kim Y.M."/>
            <person name="Seo E."/>
            <person name="Kim K.T."/>
            <person name="Kim M.S."/>
            <person name="Lee J.M."/>
            <person name="Cheong K."/>
            <person name="Shin H.S."/>
            <person name="Kim S.B."/>
            <person name="Han K."/>
            <person name="Lee J."/>
            <person name="Park M."/>
            <person name="Lee H.A."/>
            <person name="Lee H.Y."/>
            <person name="Lee Y."/>
            <person name="Oh S."/>
            <person name="Lee J.H."/>
            <person name="Choi E."/>
            <person name="Choi E."/>
            <person name="Lee S.E."/>
            <person name="Jeon J."/>
            <person name="Kim H."/>
            <person name="Choi G."/>
            <person name="Song H."/>
            <person name="Lee J."/>
            <person name="Lee S.C."/>
            <person name="Kwon J.K."/>
            <person name="Lee H.Y."/>
            <person name="Koo N."/>
            <person name="Hong Y."/>
            <person name="Kim R.W."/>
            <person name="Kang W.H."/>
            <person name="Huh J.H."/>
            <person name="Kang B.C."/>
            <person name="Yang T.J."/>
            <person name="Lee Y.H."/>
            <person name="Bennetzen J.L."/>
            <person name="Choi D."/>
        </authorList>
    </citation>
    <scope>NUCLEOTIDE SEQUENCE [LARGE SCALE GENOMIC DNA]</scope>
    <source>
        <strain evidence="4">cv. CM334</strain>
    </source>
</reference>
<dbReference type="SUPFAM" id="SSF54928">
    <property type="entry name" value="RNA-binding domain, RBD"/>
    <property type="match status" value="1"/>
</dbReference>
<evidence type="ECO:0000313" key="3">
    <source>
        <dbReference type="EMBL" id="PHT65628.1"/>
    </source>
</evidence>